<feature type="transmembrane region" description="Helical" evidence="2">
    <location>
        <begin position="135"/>
        <end position="155"/>
    </location>
</feature>
<keyword evidence="4" id="KW-1185">Reference proteome</keyword>
<dbReference type="EMBL" id="CDMY01000895">
    <property type="protein sequence ID" value="CEM36488.1"/>
    <property type="molecule type" value="Genomic_DNA"/>
</dbReference>
<protein>
    <submittedName>
        <fullName evidence="3">Uncharacterized protein</fullName>
    </submittedName>
</protein>
<evidence type="ECO:0000313" key="4">
    <source>
        <dbReference type="Proteomes" id="UP000041254"/>
    </source>
</evidence>
<dbReference type="VEuPathDB" id="CryptoDB:Vbra_22420"/>
<name>A0A0G4GZG7_VITBC</name>
<dbReference type="Proteomes" id="UP000041254">
    <property type="component" value="Unassembled WGS sequence"/>
</dbReference>
<evidence type="ECO:0000313" key="3">
    <source>
        <dbReference type="EMBL" id="CEM36488.1"/>
    </source>
</evidence>
<dbReference type="InParanoid" id="A0A0G4GZG7"/>
<reference evidence="3 4" key="1">
    <citation type="submission" date="2014-11" db="EMBL/GenBank/DDBJ databases">
        <authorList>
            <person name="Zhu J."/>
            <person name="Qi W."/>
            <person name="Song R."/>
        </authorList>
    </citation>
    <scope>NUCLEOTIDE SEQUENCE [LARGE SCALE GENOMIC DNA]</scope>
</reference>
<evidence type="ECO:0000256" key="1">
    <source>
        <dbReference type="SAM" id="MobiDB-lite"/>
    </source>
</evidence>
<feature type="transmembrane region" description="Helical" evidence="2">
    <location>
        <begin position="176"/>
        <end position="197"/>
    </location>
</feature>
<feature type="transmembrane region" description="Helical" evidence="2">
    <location>
        <begin position="249"/>
        <end position="277"/>
    </location>
</feature>
<proteinExistence type="predicted"/>
<gene>
    <name evidence="3" type="ORF">Vbra_22420</name>
</gene>
<dbReference type="PhylomeDB" id="A0A0G4GZG7"/>
<feature type="transmembrane region" description="Helical" evidence="2">
    <location>
        <begin position="203"/>
        <end position="222"/>
    </location>
</feature>
<evidence type="ECO:0000256" key="2">
    <source>
        <dbReference type="SAM" id="Phobius"/>
    </source>
</evidence>
<keyword evidence="2" id="KW-0812">Transmembrane</keyword>
<keyword evidence="2" id="KW-1133">Transmembrane helix</keyword>
<dbReference type="AlphaFoldDB" id="A0A0G4GZG7"/>
<accession>A0A0G4GZG7</accession>
<feature type="transmembrane region" description="Helical" evidence="2">
    <location>
        <begin position="107"/>
        <end position="129"/>
    </location>
</feature>
<feature type="region of interest" description="Disordered" evidence="1">
    <location>
        <begin position="1"/>
        <end position="21"/>
    </location>
</feature>
<sequence>MAVRVLGNPSTPIGDLPGDLSEDATVKPVGLDLELGEISPVSVSSRPFDASPGASTMASAVELPDLPASQPTAERRPREVAARPLRMATRAALAREAPPEIEMFRSIGFYVSVLLHNVWFLIPFLFLTGLIPLSIWAWLCLTFCLFFPASVAFLTRLSAAFGVVSPLSNDARRRAALAHLICAVSVVAWAHYLVWILPLGWNLATWLVFLGLGFLILSTVFIRESQLAGVILLARWQTSSVGREEGRKLLAAFSVVWSEVMFTYLLLVILGALSLVFHRRVT</sequence>
<organism evidence="3 4">
    <name type="scientific">Vitrella brassicaformis (strain CCMP3155)</name>
    <dbReference type="NCBI Taxonomy" id="1169540"/>
    <lineage>
        <taxon>Eukaryota</taxon>
        <taxon>Sar</taxon>
        <taxon>Alveolata</taxon>
        <taxon>Colpodellida</taxon>
        <taxon>Vitrellaceae</taxon>
        <taxon>Vitrella</taxon>
    </lineage>
</organism>
<keyword evidence="2" id="KW-0472">Membrane</keyword>